<feature type="transmembrane region" description="Helical" evidence="6">
    <location>
        <begin position="21"/>
        <end position="41"/>
    </location>
</feature>
<evidence type="ECO:0000256" key="1">
    <source>
        <dbReference type="ARBA" id="ARBA00004651"/>
    </source>
</evidence>
<keyword evidence="4 6" id="KW-1133">Transmembrane helix</keyword>
<dbReference type="Proteomes" id="UP000008956">
    <property type="component" value="Chromosome"/>
</dbReference>
<gene>
    <name evidence="7" type="ORF">RTO_07240</name>
</gene>
<evidence type="ECO:0000313" key="8">
    <source>
        <dbReference type="Proteomes" id="UP000008956"/>
    </source>
</evidence>
<evidence type="ECO:0000256" key="2">
    <source>
        <dbReference type="ARBA" id="ARBA00022475"/>
    </source>
</evidence>
<dbReference type="AlphaFoldDB" id="D4M2I4"/>
<proteinExistence type="predicted"/>
<reference evidence="7 8" key="1">
    <citation type="submission" date="2010-03" db="EMBL/GenBank/DDBJ databases">
        <title>The genome sequence of Ruminococcus torques L2-14.</title>
        <authorList>
            <consortium name="metaHIT consortium -- http://www.metahit.eu/"/>
            <person name="Pajon A."/>
            <person name="Turner K."/>
            <person name="Parkhill J."/>
            <person name="Duncan S."/>
            <person name="Flint H."/>
        </authorList>
    </citation>
    <scope>NUCLEOTIDE SEQUENCE [LARGE SCALE GENOMIC DNA]</scope>
    <source>
        <strain evidence="7 8">L2-14</strain>
    </source>
</reference>
<feature type="transmembrane region" description="Helical" evidence="6">
    <location>
        <begin position="388"/>
        <end position="410"/>
    </location>
</feature>
<dbReference type="PATRIC" id="fig|657313.3.peg.399"/>
<feature type="transmembrane region" description="Helical" evidence="6">
    <location>
        <begin position="53"/>
        <end position="74"/>
    </location>
</feature>
<evidence type="ECO:0000256" key="6">
    <source>
        <dbReference type="SAM" id="Phobius"/>
    </source>
</evidence>
<dbReference type="InterPro" id="IPR002797">
    <property type="entry name" value="Polysacc_synth"/>
</dbReference>
<keyword evidence="5 6" id="KW-0472">Membrane</keyword>
<dbReference type="PANTHER" id="PTHR30250:SF11">
    <property type="entry name" value="O-ANTIGEN TRANSPORTER-RELATED"/>
    <property type="match status" value="1"/>
</dbReference>
<feature type="transmembrane region" description="Helical" evidence="6">
    <location>
        <begin position="95"/>
        <end position="116"/>
    </location>
</feature>
<feature type="transmembrane region" description="Helical" evidence="6">
    <location>
        <begin position="216"/>
        <end position="234"/>
    </location>
</feature>
<feature type="transmembrane region" description="Helical" evidence="6">
    <location>
        <begin position="331"/>
        <end position="351"/>
    </location>
</feature>
<dbReference type="KEGG" id="rto:RTO_07240"/>
<dbReference type="RefSeq" id="WP_015528075.1">
    <property type="nucleotide sequence ID" value="NC_021015.1"/>
</dbReference>
<organism evidence="7 8">
    <name type="scientific">[Ruminococcus] torques L2-14</name>
    <dbReference type="NCBI Taxonomy" id="657313"/>
    <lineage>
        <taxon>Bacteria</taxon>
        <taxon>Bacillati</taxon>
        <taxon>Bacillota</taxon>
        <taxon>Clostridia</taxon>
        <taxon>Lachnospirales</taxon>
        <taxon>Lachnospiraceae</taxon>
        <taxon>Mediterraneibacter</taxon>
    </lineage>
</organism>
<evidence type="ECO:0000256" key="4">
    <source>
        <dbReference type="ARBA" id="ARBA00022989"/>
    </source>
</evidence>
<evidence type="ECO:0000256" key="5">
    <source>
        <dbReference type="ARBA" id="ARBA00023136"/>
    </source>
</evidence>
<name>D4M2I4_9FIRM</name>
<sequence>MKVMQLQNKYNKMPLPVKASLWYTICNVLNKGIALISTPIFTRILTEEQYGTFAIFQSWFSILIIFTSLNVFLGGYQKGLLLYKDDVKKFTSSQLGLTTTITIIFFIVYILNINFWNKIFDLPANLMIAMFIELLLMPALELWSSQQVFNYKYKKYVLLSLMMTIVSLGSGVIAVVYSSLKLEARVYTDVLSKALFAGALFILIFKSGKCFFSKQYWKYALLFNLPLIPHYLSNYVLNQSDRVMIGRMVGNTQAAYYSVAYTISTMMVLITGAIINSLTPYTYKALEKNDEYSIKCVTKPIVVAVAGLCFVTMAFAPEVIRIFGGEKYLDAIYVIPPIAASVFFIFLYSLFSNIEYYFQKTRFIAFATCISAIVNLILNFIFIKIYGYYAAGYTTLVCYICLAVLHYIFYRKVLKEENIKNNVYDIKMICLMSFIVIIGMTVFAVTYRYIFIRYAILASILIITLIFRNKIKSLLLEFRKMKKNS</sequence>
<feature type="transmembrane region" description="Helical" evidence="6">
    <location>
        <begin position="122"/>
        <end position="144"/>
    </location>
</feature>
<reference evidence="7 8" key="2">
    <citation type="submission" date="2010-03" db="EMBL/GenBank/DDBJ databases">
        <authorList>
            <person name="Pajon A."/>
        </authorList>
    </citation>
    <scope>NUCLEOTIDE SEQUENCE [LARGE SCALE GENOMIC DNA]</scope>
    <source>
        <strain evidence="7 8">L2-14</strain>
    </source>
</reference>
<evidence type="ECO:0000313" key="7">
    <source>
        <dbReference type="EMBL" id="CBL25446.1"/>
    </source>
</evidence>
<feature type="transmembrane region" description="Helical" evidence="6">
    <location>
        <begin position="156"/>
        <end position="180"/>
    </location>
</feature>
<evidence type="ECO:0000256" key="3">
    <source>
        <dbReference type="ARBA" id="ARBA00022692"/>
    </source>
</evidence>
<dbReference type="InterPro" id="IPR050833">
    <property type="entry name" value="Poly_Biosynth_Transport"/>
</dbReference>
<feature type="transmembrane region" description="Helical" evidence="6">
    <location>
        <begin position="451"/>
        <end position="471"/>
    </location>
</feature>
<feature type="transmembrane region" description="Helical" evidence="6">
    <location>
        <begin position="363"/>
        <end position="382"/>
    </location>
</feature>
<dbReference type="EMBL" id="FP929055">
    <property type="protein sequence ID" value="CBL25446.1"/>
    <property type="molecule type" value="Genomic_DNA"/>
</dbReference>
<dbReference type="Pfam" id="PF01943">
    <property type="entry name" value="Polysacc_synt"/>
    <property type="match status" value="1"/>
</dbReference>
<comment type="subcellular location">
    <subcellularLocation>
        <location evidence="1">Cell membrane</location>
        <topology evidence="1">Multi-pass membrane protein</topology>
    </subcellularLocation>
</comment>
<feature type="transmembrane region" description="Helical" evidence="6">
    <location>
        <begin position="296"/>
        <end position="316"/>
    </location>
</feature>
<dbReference type="PANTHER" id="PTHR30250">
    <property type="entry name" value="PST FAMILY PREDICTED COLANIC ACID TRANSPORTER"/>
    <property type="match status" value="1"/>
</dbReference>
<feature type="transmembrane region" description="Helical" evidence="6">
    <location>
        <begin position="422"/>
        <end position="445"/>
    </location>
</feature>
<protein>
    <submittedName>
        <fullName evidence="7">Membrane protein involved in the export of O-antigen and teichoic acid</fullName>
    </submittedName>
</protein>
<keyword evidence="2" id="KW-1003">Cell membrane</keyword>
<dbReference type="HOGENOM" id="CLU_022017_7_1_9"/>
<dbReference type="GO" id="GO:0005886">
    <property type="term" value="C:plasma membrane"/>
    <property type="evidence" value="ECO:0007669"/>
    <property type="project" value="UniProtKB-SubCell"/>
</dbReference>
<accession>D4M2I4</accession>
<keyword evidence="3 6" id="KW-0812">Transmembrane</keyword>
<feature type="transmembrane region" description="Helical" evidence="6">
    <location>
        <begin position="254"/>
        <end position="275"/>
    </location>
</feature>